<sequence length="157" mass="16783">MGHKLRQQGSFPTLEQFQVEALLQDREAFLIEPNCLSMEGVAVESAEGRSAPKGERGAVVLYGLSDVTGIAGGPSSGYQPGELVDVPQSRIKHERVAEVMRLQGVSHSHIGQRPTHCGNTDLYLASHGGGRILLPYHIDDVLDGNDFPGPAGQGSQQ</sequence>
<dbReference type="Proteomes" id="UP000603227">
    <property type="component" value="Unassembled WGS sequence"/>
</dbReference>
<gene>
    <name evidence="1" type="ORF">GCM10017771_52240</name>
</gene>
<keyword evidence="2" id="KW-1185">Reference proteome</keyword>
<evidence type="ECO:0000313" key="1">
    <source>
        <dbReference type="EMBL" id="GHE34566.1"/>
    </source>
</evidence>
<reference evidence="1" key="2">
    <citation type="submission" date="2020-09" db="EMBL/GenBank/DDBJ databases">
        <authorList>
            <person name="Sun Q."/>
            <person name="Zhou Y."/>
        </authorList>
    </citation>
    <scope>NUCLEOTIDE SEQUENCE</scope>
    <source>
        <strain evidence="1">CGMCC 4.7403</strain>
    </source>
</reference>
<name>A0A918Z2X6_9ACTN</name>
<protein>
    <submittedName>
        <fullName evidence="1">Uncharacterized protein</fullName>
    </submittedName>
</protein>
<dbReference type="AlphaFoldDB" id="A0A918Z2X6"/>
<accession>A0A918Z2X6</accession>
<proteinExistence type="predicted"/>
<evidence type="ECO:0000313" key="2">
    <source>
        <dbReference type="Proteomes" id="UP000603227"/>
    </source>
</evidence>
<comment type="caution">
    <text evidence="1">The sequence shown here is derived from an EMBL/GenBank/DDBJ whole genome shotgun (WGS) entry which is preliminary data.</text>
</comment>
<dbReference type="EMBL" id="BNAT01000019">
    <property type="protein sequence ID" value="GHE34566.1"/>
    <property type="molecule type" value="Genomic_DNA"/>
</dbReference>
<organism evidence="1 2">
    <name type="scientific">Streptomyces capitiformicae</name>
    <dbReference type="NCBI Taxonomy" id="2014920"/>
    <lineage>
        <taxon>Bacteria</taxon>
        <taxon>Bacillati</taxon>
        <taxon>Actinomycetota</taxon>
        <taxon>Actinomycetes</taxon>
        <taxon>Kitasatosporales</taxon>
        <taxon>Streptomycetaceae</taxon>
        <taxon>Streptomyces</taxon>
    </lineage>
</organism>
<reference evidence="1" key="1">
    <citation type="journal article" date="2014" name="Int. J. Syst. Evol. Microbiol.">
        <title>Complete genome sequence of Corynebacterium casei LMG S-19264T (=DSM 44701T), isolated from a smear-ripened cheese.</title>
        <authorList>
            <consortium name="US DOE Joint Genome Institute (JGI-PGF)"/>
            <person name="Walter F."/>
            <person name="Albersmeier A."/>
            <person name="Kalinowski J."/>
            <person name="Ruckert C."/>
        </authorList>
    </citation>
    <scope>NUCLEOTIDE SEQUENCE</scope>
    <source>
        <strain evidence="1">CGMCC 4.7403</strain>
    </source>
</reference>